<sequence>MSGTLLMIHGIGCGGEVWDVMRPGFAAAGWTCEAPTLFPDLRTIETPPESIAQLSFQDYVDDMARRCDRIFQATGEKPAVIGHSMGGLIAQKLVEAGKVSKAVFLTPAQPKGCSAPGLSILITFANVVLSGDVKKGHKIWKFGFRYGVLNCVDKSRHDELYALARYDSGQVYRDIADGVEVDEATFTVPTLTIAAGKDRATPAKSVRKMTDKYAGAPVPTDFIEYADHAHWIVDEPGTVQVVDDIADWLATH</sequence>
<dbReference type="InterPro" id="IPR000073">
    <property type="entry name" value="AB_hydrolase_1"/>
</dbReference>
<dbReference type="Proteomes" id="UP001596303">
    <property type="component" value="Unassembled WGS sequence"/>
</dbReference>
<keyword evidence="3" id="KW-1185">Reference proteome</keyword>
<evidence type="ECO:0000313" key="2">
    <source>
        <dbReference type="EMBL" id="MFC6196687.1"/>
    </source>
</evidence>
<proteinExistence type="predicted"/>
<reference evidence="3" key="1">
    <citation type="journal article" date="2019" name="Int. J. Syst. Evol. Microbiol.">
        <title>The Global Catalogue of Microorganisms (GCM) 10K type strain sequencing project: providing services to taxonomists for standard genome sequencing and annotation.</title>
        <authorList>
            <consortium name="The Broad Institute Genomics Platform"/>
            <consortium name="The Broad Institute Genome Sequencing Center for Infectious Disease"/>
            <person name="Wu L."/>
            <person name="Ma J."/>
        </authorList>
    </citation>
    <scope>NUCLEOTIDE SEQUENCE [LARGE SCALE GENOMIC DNA]</scope>
    <source>
        <strain evidence="3">CGMCC-1.15741</strain>
    </source>
</reference>
<dbReference type="GO" id="GO:0016787">
    <property type="term" value="F:hydrolase activity"/>
    <property type="evidence" value="ECO:0007669"/>
    <property type="project" value="UniProtKB-KW"/>
</dbReference>
<accession>A0ABW1S652</accession>
<keyword evidence="2" id="KW-0378">Hydrolase</keyword>
<dbReference type="InterPro" id="IPR029058">
    <property type="entry name" value="AB_hydrolase_fold"/>
</dbReference>
<dbReference type="RefSeq" id="WP_377374427.1">
    <property type="nucleotide sequence ID" value="NZ_JBHSSW010000002.1"/>
</dbReference>
<feature type="domain" description="AB hydrolase-1" evidence="1">
    <location>
        <begin position="5"/>
        <end position="236"/>
    </location>
</feature>
<evidence type="ECO:0000259" key="1">
    <source>
        <dbReference type="Pfam" id="PF12697"/>
    </source>
</evidence>
<organism evidence="2 3">
    <name type="scientific">Ponticaulis profundi</name>
    <dbReference type="NCBI Taxonomy" id="2665222"/>
    <lineage>
        <taxon>Bacteria</taxon>
        <taxon>Pseudomonadati</taxon>
        <taxon>Pseudomonadota</taxon>
        <taxon>Alphaproteobacteria</taxon>
        <taxon>Hyphomonadales</taxon>
        <taxon>Hyphomonadaceae</taxon>
        <taxon>Ponticaulis</taxon>
    </lineage>
</organism>
<dbReference type="EMBL" id="JBHSSW010000002">
    <property type="protein sequence ID" value="MFC6196687.1"/>
    <property type="molecule type" value="Genomic_DNA"/>
</dbReference>
<dbReference type="Pfam" id="PF12697">
    <property type="entry name" value="Abhydrolase_6"/>
    <property type="match status" value="1"/>
</dbReference>
<comment type="caution">
    <text evidence="2">The sequence shown here is derived from an EMBL/GenBank/DDBJ whole genome shotgun (WGS) entry which is preliminary data.</text>
</comment>
<name>A0ABW1S652_9PROT</name>
<gene>
    <name evidence="2" type="ORF">ACFQDM_01280</name>
</gene>
<evidence type="ECO:0000313" key="3">
    <source>
        <dbReference type="Proteomes" id="UP001596303"/>
    </source>
</evidence>
<dbReference type="SUPFAM" id="SSF53474">
    <property type="entry name" value="alpha/beta-Hydrolases"/>
    <property type="match status" value="1"/>
</dbReference>
<protein>
    <submittedName>
        <fullName evidence="2">Alpha/beta hydrolase</fullName>
    </submittedName>
</protein>
<dbReference type="Gene3D" id="3.40.50.1820">
    <property type="entry name" value="alpha/beta hydrolase"/>
    <property type="match status" value="1"/>
</dbReference>